<dbReference type="Pfam" id="PF06985">
    <property type="entry name" value="HET"/>
    <property type="match status" value="1"/>
</dbReference>
<dbReference type="PANTHER" id="PTHR33112:SF1">
    <property type="entry name" value="HETEROKARYON INCOMPATIBILITY DOMAIN-CONTAINING PROTEIN"/>
    <property type="match status" value="1"/>
</dbReference>
<dbReference type="InterPro" id="IPR010730">
    <property type="entry name" value="HET"/>
</dbReference>
<reference evidence="2" key="1">
    <citation type="journal article" date="2023" name="Mol. Phylogenet. Evol.">
        <title>Genome-scale phylogeny and comparative genomics of the fungal order Sordariales.</title>
        <authorList>
            <person name="Hensen N."/>
            <person name="Bonometti L."/>
            <person name="Westerberg I."/>
            <person name="Brannstrom I.O."/>
            <person name="Guillou S."/>
            <person name="Cros-Aarteil S."/>
            <person name="Calhoun S."/>
            <person name="Haridas S."/>
            <person name="Kuo A."/>
            <person name="Mondo S."/>
            <person name="Pangilinan J."/>
            <person name="Riley R."/>
            <person name="LaButti K."/>
            <person name="Andreopoulos B."/>
            <person name="Lipzen A."/>
            <person name="Chen C."/>
            <person name="Yan M."/>
            <person name="Daum C."/>
            <person name="Ng V."/>
            <person name="Clum A."/>
            <person name="Steindorff A."/>
            <person name="Ohm R.A."/>
            <person name="Martin F."/>
            <person name="Silar P."/>
            <person name="Natvig D.O."/>
            <person name="Lalanne C."/>
            <person name="Gautier V."/>
            <person name="Ament-Velasquez S.L."/>
            <person name="Kruys A."/>
            <person name="Hutchinson M.I."/>
            <person name="Powell A.J."/>
            <person name="Barry K."/>
            <person name="Miller A.N."/>
            <person name="Grigoriev I.V."/>
            <person name="Debuchy R."/>
            <person name="Gladieux P."/>
            <person name="Hiltunen Thoren M."/>
            <person name="Johannesson H."/>
        </authorList>
    </citation>
    <scope>NUCLEOTIDE SEQUENCE</scope>
    <source>
        <strain evidence="2">CBS 315.58</strain>
    </source>
</reference>
<name>A0AAN6XPQ1_9PEZI</name>
<protein>
    <submittedName>
        <fullName evidence="2">Heterokaryon incompatibility protein-domain-containing protein</fullName>
    </submittedName>
</protein>
<dbReference type="AlphaFoldDB" id="A0AAN6XPQ1"/>
<proteinExistence type="predicted"/>
<dbReference type="Proteomes" id="UP001303160">
    <property type="component" value="Unassembled WGS sequence"/>
</dbReference>
<dbReference type="PANTHER" id="PTHR33112">
    <property type="entry name" value="DOMAIN PROTEIN, PUTATIVE-RELATED"/>
    <property type="match status" value="1"/>
</dbReference>
<comment type="caution">
    <text evidence="2">The sequence shown here is derived from an EMBL/GenBank/DDBJ whole genome shotgun (WGS) entry which is preliminary data.</text>
</comment>
<evidence type="ECO:0000313" key="2">
    <source>
        <dbReference type="EMBL" id="KAK4204559.1"/>
    </source>
</evidence>
<accession>A0AAN6XPQ1</accession>
<evidence type="ECO:0000259" key="1">
    <source>
        <dbReference type="Pfam" id="PF06985"/>
    </source>
</evidence>
<evidence type="ECO:0000313" key="3">
    <source>
        <dbReference type="Proteomes" id="UP001303160"/>
    </source>
</evidence>
<keyword evidence="3" id="KW-1185">Reference proteome</keyword>
<dbReference type="EMBL" id="MU863881">
    <property type="protein sequence ID" value="KAK4204559.1"/>
    <property type="molecule type" value="Genomic_DNA"/>
</dbReference>
<reference evidence="2" key="2">
    <citation type="submission" date="2023-05" db="EMBL/GenBank/DDBJ databases">
        <authorList>
            <consortium name="Lawrence Berkeley National Laboratory"/>
            <person name="Steindorff A."/>
            <person name="Hensen N."/>
            <person name="Bonometti L."/>
            <person name="Westerberg I."/>
            <person name="Brannstrom I.O."/>
            <person name="Guillou S."/>
            <person name="Cros-Aarteil S."/>
            <person name="Calhoun S."/>
            <person name="Haridas S."/>
            <person name="Kuo A."/>
            <person name="Mondo S."/>
            <person name="Pangilinan J."/>
            <person name="Riley R."/>
            <person name="Labutti K."/>
            <person name="Andreopoulos B."/>
            <person name="Lipzen A."/>
            <person name="Chen C."/>
            <person name="Yanf M."/>
            <person name="Daum C."/>
            <person name="Ng V."/>
            <person name="Clum A."/>
            <person name="Ohm R."/>
            <person name="Martin F."/>
            <person name="Silar P."/>
            <person name="Natvig D."/>
            <person name="Lalanne C."/>
            <person name="Gautier V."/>
            <person name="Ament-Velasquez S.L."/>
            <person name="Kruys A."/>
            <person name="Hutchinson M.I."/>
            <person name="Powell A.J."/>
            <person name="Barry K."/>
            <person name="Miller A.N."/>
            <person name="Grigoriev I.V."/>
            <person name="Debuchy R."/>
            <person name="Gladieux P."/>
            <person name="Thoren M.H."/>
            <person name="Johannesson H."/>
        </authorList>
    </citation>
    <scope>NUCLEOTIDE SEQUENCE</scope>
    <source>
        <strain evidence="2">CBS 315.58</strain>
    </source>
</reference>
<gene>
    <name evidence="2" type="ORF">QBC40DRAFT_91491</name>
</gene>
<organism evidence="2 3">
    <name type="scientific">Triangularia verruculosa</name>
    <dbReference type="NCBI Taxonomy" id="2587418"/>
    <lineage>
        <taxon>Eukaryota</taxon>
        <taxon>Fungi</taxon>
        <taxon>Dikarya</taxon>
        <taxon>Ascomycota</taxon>
        <taxon>Pezizomycotina</taxon>
        <taxon>Sordariomycetes</taxon>
        <taxon>Sordariomycetidae</taxon>
        <taxon>Sordariales</taxon>
        <taxon>Podosporaceae</taxon>
        <taxon>Triangularia</taxon>
    </lineage>
</organism>
<sequence>MFPHTQSGEPVHVLCYLCRNLDLDPLLSRTPSHRKLVPLVFVGYPPSPTCALCRLFAFYCANDGMGSGTLTSASWIYTTRPDWQDPGHGLDSRLLGIVPETAGYSHHEWAFHRALFRMRGYLGEPVTGPSSWAQGPIGPRSLQPGAIDYSLLRAWLGFCQQKHRNKPDCQPLKVDSTWCFRLIDCKTRLVVETSSLGTVCPPFLALSYVWGGAMQSRHLDYSKPLGDLPLSIEDGITVTQKLGFRYLWVDQYCIRQHDEGDKHFQIRLMAEIYGSAQATIVAAAGSDPTYGLPGVSTTQRSPQPYVKLRGRTLTWTYGSTRDDISNSVWSTRGWTYQEGVLSSRRLVFTDKQVYFQCGLSSFSEAFNIPFERAGWASHDNMFPRFRTAPYSLEIGDRIYEYTQRKLGNENDILNAFQGIQGQLAKHKPPIHNIWGIPVLCKPREWSPSPKGFLAGLCWSLEKSNGRRHGFPSWSWAGWKGPAMLHPENDVVHPLMEPDIYVAFESPDGHRTEWPEVGLSHGTGGRGDQGHLRVLILECLSFLFENQIFESRDLKNLGLETTNIYMEDLSANTDGLGVSADPPGLIHSLHNNPNWTSQDFNQCPLVGVPITLQTVWQESPRFFVLVLQNKAGSELHERIGHFEWSDPRQLFDFGTFMRTVTTKRRVFRII</sequence>
<feature type="domain" description="Heterokaryon incompatibility" evidence="1">
    <location>
        <begin position="203"/>
        <end position="338"/>
    </location>
</feature>